<dbReference type="InterPro" id="IPR001036">
    <property type="entry name" value="Acrflvin-R"/>
</dbReference>
<evidence type="ECO:0000313" key="3">
    <source>
        <dbReference type="Proteomes" id="UP000199283"/>
    </source>
</evidence>
<evidence type="ECO:0000256" key="1">
    <source>
        <dbReference type="SAM" id="Phobius"/>
    </source>
</evidence>
<evidence type="ECO:0000313" key="2">
    <source>
        <dbReference type="EMBL" id="SEL43914.1"/>
    </source>
</evidence>
<dbReference type="Gene3D" id="3.30.70.1430">
    <property type="entry name" value="Multidrug efflux transporter AcrB pore domain"/>
    <property type="match status" value="2"/>
</dbReference>
<dbReference type="Gene3D" id="1.20.1640.10">
    <property type="entry name" value="Multidrug efflux transporter AcrB transmembrane domain"/>
    <property type="match status" value="2"/>
</dbReference>
<dbReference type="PRINTS" id="PR00702">
    <property type="entry name" value="ACRIFLAVINRP"/>
</dbReference>
<name>A0A1H7Q8D2_9RHOB</name>
<keyword evidence="1" id="KW-0472">Membrane</keyword>
<feature type="transmembrane region" description="Helical" evidence="1">
    <location>
        <begin position="461"/>
        <end position="479"/>
    </location>
</feature>
<keyword evidence="1" id="KW-1133">Transmembrane helix</keyword>
<feature type="transmembrane region" description="Helical" evidence="1">
    <location>
        <begin position="887"/>
        <end position="912"/>
    </location>
</feature>
<feature type="transmembrane region" description="Helical" evidence="1">
    <location>
        <begin position="358"/>
        <end position="379"/>
    </location>
</feature>
<feature type="transmembrane region" description="Helical" evidence="1">
    <location>
        <begin position="385"/>
        <end position="409"/>
    </location>
</feature>
<feature type="transmembrane region" description="Helical" evidence="1">
    <location>
        <begin position="335"/>
        <end position="351"/>
    </location>
</feature>
<dbReference type="AlphaFoldDB" id="A0A1H7Q8D2"/>
<dbReference type="OrthoDB" id="174266at2"/>
<feature type="transmembrane region" description="Helical" evidence="1">
    <location>
        <begin position="861"/>
        <end position="881"/>
    </location>
</feature>
<dbReference type="Proteomes" id="UP000199283">
    <property type="component" value="Unassembled WGS sequence"/>
</dbReference>
<dbReference type="RefSeq" id="WP_092763554.1">
    <property type="nucleotide sequence ID" value="NZ_FNZQ01000005.1"/>
</dbReference>
<dbReference type="SUPFAM" id="SSF82866">
    <property type="entry name" value="Multidrug efflux transporter AcrB transmembrane domain"/>
    <property type="match status" value="2"/>
</dbReference>
<dbReference type="Pfam" id="PF00873">
    <property type="entry name" value="ACR_tran"/>
    <property type="match status" value="1"/>
</dbReference>
<keyword evidence="3" id="KW-1185">Reference proteome</keyword>
<proteinExistence type="predicted"/>
<reference evidence="2 3" key="1">
    <citation type="submission" date="2016-10" db="EMBL/GenBank/DDBJ databases">
        <authorList>
            <person name="de Groot N.N."/>
        </authorList>
    </citation>
    <scope>NUCLEOTIDE SEQUENCE [LARGE SCALE GENOMIC DNA]</scope>
    <source>
        <strain evidence="2 3">DSM 14858</strain>
    </source>
</reference>
<dbReference type="PANTHER" id="PTHR32063">
    <property type="match status" value="1"/>
</dbReference>
<protein>
    <submittedName>
        <fullName evidence="2">Multidrug efflux pump subunit AcrB</fullName>
    </submittedName>
</protein>
<sequence length="1011" mass="107431">MNMSTWAIRRPVPTIALFMVLLLLGLVGFFRLPVTQFPNIDIPIITVTVSQPGAAPLEIANQIVKPLETAISDVVGVRHVTAVASDSSSVLTVEFELETDTDRALNDVKDAVANARGELPDSIQEPLIQRVDVTGAPILTYAISDPTRTIEELSYLVDDVIARDLVARDGVGKVTRIGGGERAIEVELDPDRLLALGLTAAQVNDQLRATNIDLGGGSGDLAGQEYAIRTLGSAATVEDLAATAIQLPGGRTVRLDELGRVLDGAAEPESFAMVGGQPVVAFAVFRATGKSDLTAGDNAKAALEDIKSNYPNATFTLIDDATIYTSGNYNSAMETLYEGAALAIIVVFLFLRNWRATLITAVALPLSIIPTFIVMQMLGFSLNTVSLLGITLVTGILVDDAIVEIENIVRHINMGKPAYEATEEAASEIGLTVIAISFTIVAVFAPVSFMSGIAGQYFRQFGLTVAVAVLFSLLVARLVTPMMAAYFLRDAPEPDEEKDGLLMRGYMHMLRWTLHNRAITLLAGLGIFAISIWSATLLPTEFIPPSDTGRAQLSLELPPGARMEDTRATARAVTERLKGIPEIEVVFVNGKTREATVTVGFGSKSDRERSSFDIIDDIEARVAGFPDVRLFVLGENGTRDIQISVLGDDAATTGAAARRLAEAMNDLPEVRGASSEASLVRPEIQITPRPELAAQMGVTAAALASTIRIATIGDSEDNAAKFNAGDRQIPILVRLERDVREDLFRMSGIRIPSNTGAPVPLGVVAEVALATGPTLVERYDRQYRTTVEADLEGDALLGPATAAVTRVSQEITLPEGTRVQAGGDAEIMGEVFTQFGLAMGAGILFVYVVLVLLFSSFLTPITILASLPLAIGGAIFALYLYGAGIGLSVVIGFLMLMGIVTKNAIMLVEFALEAISNGSSRDAAILDAGHKRARPIIMTTIAMTAGMVPSALALGEGGEFRAPMAIAVIGGLLLSTLLTLIFVPSLFSLVNGLRARVLRLLGRVTNRPIAT</sequence>
<feature type="transmembrane region" description="Helical" evidence="1">
    <location>
        <begin position="835"/>
        <end position="854"/>
    </location>
</feature>
<dbReference type="PANTHER" id="PTHR32063:SF77">
    <property type="entry name" value="ACR FAMILY TRANSPORT PROTEIN"/>
    <property type="match status" value="1"/>
</dbReference>
<dbReference type="Gene3D" id="3.30.70.1320">
    <property type="entry name" value="Multidrug efflux transporter AcrB pore domain like"/>
    <property type="match status" value="1"/>
</dbReference>
<dbReference type="InterPro" id="IPR027463">
    <property type="entry name" value="AcrB_DN_DC_subdom"/>
</dbReference>
<feature type="transmembrane region" description="Helical" evidence="1">
    <location>
        <begin position="518"/>
        <end position="538"/>
    </location>
</feature>
<feature type="transmembrane region" description="Helical" evidence="1">
    <location>
        <begin position="964"/>
        <end position="990"/>
    </location>
</feature>
<dbReference type="SUPFAM" id="SSF82693">
    <property type="entry name" value="Multidrug efflux transporter AcrB pore domain, PN1, PN2, PC1 and PC2 subdomains"/>
    <property type="match status" value="3"/>
</dbReference>
<dbReference type="EMBL" id="FNZQ01000005">
    <property type="protein sequence ID" value="SEL43914.1"/>
    <property type="molecule type" value="Genomic_DNA"/>
</dbReference>
<dbReference type="SUPFAM" id="SSF82714">
    <property type="entry name" value="Multidrug efflux transporter AcrB TolC docking domain, DN and DC subdomains"/>
    <property type="match status" value="2"/>
</dbReference>
<dbReference type="Gene3D" id="3.30.2090.10">
    <property type="entry name" value="Multidrug efflux transporter AcrB TolC docking domain, DN and DC subdomains"/>
    <property type="match status" value="2"/>
</dbReference>
<accession>A0A1H7Q8D2</accession>
<gene>
    <name evidence="2" type="ORF">SAMN04488526_2680</name>
</gene>
<dbReference type="Gene3D" id="3.30.70.1440">
    <property type="entry name" value="Multidrug efflux transporter AcrB pore domain"/>
    <property type="match status" value="1"/>
</dbReference>
<feature type="transmembrane region" description="Helical" evidence="1">
    <location>
        <begin position="429"/>
        <end position="449"/>
    </location>
</feature>
<dbReference type="GO" id="GO:0042910">
    <property type="term" value="F:xenobiotic transmembrane transporter activity"/>
    <property type="evidence" value="ECO:0007669"/>
    <property type="project" value="TreeGrafter"/>
</dbReference>
<dbReference type="GO" id="GO:0005886">
    <property type="term" value="C:plasma membrane"/>
    <property type="evidence" value="ECO:0007669"/>
    <property type="project" value="TreeGrafter"/>
</dbReference>
<keyword evidence="1" id="KW-0812">Transmembrane</keyword>
<dbReference type="STRING" id="188906.SAMN04488526_2680"/>
<feature type="transmembrane region" description="Helical" evidence="1">
    <location>
        <begin position="933"/>
        <end position="952"/>
    </location>
</feature>
<organism evidence="2 3">
    <name type="scientific">Jannaschia helgolandensis</name>
    <dbReference type="NCBI Taxonomy" id="188906"/>
    <lineage>
        <taxon>Bacteria</taxon>
        <taxon>Pseudomonadati</taxon>
        <taxon>Pseudomonadota</taxon>
        <taxon>Alphaproteobacteria</taxon>
        <taxon>Rhodobacterales</taxon>
        <taxon>Roseobacteraceae</taxon>
        <taxon>Jannaschia</taxon>
    </lineage>
</organism>